<dbReference type="EC" id="2.5.1.32" evidence="4"/>
<dbReference type="EMBL" id="QZWG01000018">
    <property type="protein sequence ID" value="RZB49936.1"/>
    <property type="molecule type" value="Genomic_DNA"/>
</dbReference>
<dbReference type="InterPro" id="IPR008949">
    <property type="entry name" value="Isoprenoid_synthase_dom_sf"/>
</dbReference>
<dbReference type="FunFam" id="1.10.600.10:FF:000004">
    <property type="entry name" value="Phytoene synthase chloroplastic"/>
    <property type="match status" value="1"/>
</dbReference>
<name>A0A445FM23_GLYSO</name>
<dbReference type="CDD" id="cd00683">
    <property type="entry name" value="Trans_IPPS_HH"/>
    <property type="match status" value="1"/>
</dbReference>
<evidence type="ECO:0000313" key="9">
    <source>
        <dbReference type="Proteomes" id="UP000289340"/>
    </source>
</evidence>
<evidence type="ECO:0000256" key="2">
    <source>
        <dbReference type="ARBA" id="ARBA00005172"/>
    </source>
</evidence>
<evidence type="ECO:0000256" key="7">
    <source>
        <dbReference type="ARBA" id="ARBA00023229"/>
    </source>
</evidence>
<dbReference type="Pfam" id="PF00494">
    <property type="entry name" value="SQS_PSY"/>
    <property type="match status" value="1"/>
</dbReference>
<dbReference type="GO" id="GO:0009536">
    <property type="term" value="C:plastid"/>
    <property type="evidence" value="ECO:0007669"/>
    <property type="project" value="UniProtKB-ARBA"/>
</dbReference>
<evidence type="ECO:0000256" key="3">
    <source>
        <dbReference type="ARBA" id="ARBA00006251"/>
    </source>
</evidence>
<dbReference type="InterPro" id="IPR019845">
    <property type="entry name" value="Squalene/phytoene_synthase_CS"/>
</dbReference>
<dbReference type="GO" id="GO:0051996">
    <property type="term" value="F:squalene synthase [NAD(P)H] activity"/>
    <property type="evidence" value="ECO:0007669"/>
    <property type="project" value="InterPro"/>
</dbReference>
<evidence type="ECO:0000256" key="6">
    <source>
        <dbReference type="ARBA" id="ARBA00022746"/>
    </source>
</evidence>
<keyword evidence="7" id="KW-0414">Isoprene biosynthesis</keyword>
<reference evidence="8 9" key="1">
    <citation type="submission" date="2018-09" db="EMBL/GenBank/DDBJ databases">
        <title>A high-quality reference genome of wild soybean provides a powerful tool to mine soybean genomes.</title>
        <authorList>
            <person name="Xie M."/>
            <person name="Chung C.Y.L."/>
            <person name="Li M.-W."/>
            <person name="Wong F.-L."/>
            <person name="Chan T.-F."/>
            <person name="Lam H.-M."/>
        </authorList>
    </citation>
    <scope>NUCLEOTIDE SEQUENCE [LARGE SCALE GENOMIC DNA]</scope>
    <source>
        <strain evidence="9">cv. W05</strain>
        <tissue evidence="8">Hypocotyl of etiolated seedlings</tissue>
    </source>
</reference>
<dbReference type="GO" id="GO:0004311">
    <property type="term" value="F:geranylgeranyl diphosphate synthase activity"/>
    <property type="evidence" value="ECO:0007669"/>
    <property type="project" value="InterPro"/>
</dbReference>
<comment type="similarity">
    <text evidence="3">Belongs to the phytoene/squalene synthase family.</text>
</comment>
<evidence type="ECO:0000313" key="8">
    <source>
        <dbReference type="EMBL" id="RZB49936.1"/>
    </source>
</evidence>
<dbReference type="InterPro" id="IPR033904">
    <property type="entry name" value="Trans_IPPS_HH"/>
</dbReference>
<dbReference type="InterPro" id="IPR002060">
    <property type="entry name" value="Squ/phyt_synthse"/>
</dbReference>
<evidence type="ECO:0000256" key="4">
    <source>
        <dbReference type="ARBA" id="ARBA00012396"/>
    </source>
</evidence>
<keyword evidence="5" id="KW-0808">Transferase</keyword>
<comment type="catalytic activity">
    <reaction evidence="1">
        <text>2 (2E,6E,10E)-geranylgeranyl diphosphate = 15-cis-phytoene + 2 diphosphate</text>
        <dbReference type="Rhea" id="RHEA:34475"/>
        <dbReference type="ChEBI" id="CHEBI:27787"/>
        <dbReference type="ChEBI" id="CHEBI:33019"/>
        <dbReference type="ChEBI" id="CHEBI:58756"/>
        <dbReference type="EC" id="2.5.1.32"/>
    </reaction>
</comment>
<dbReference type="SUPFAM" id="SSF48576">
    <property type="entry name" value="Terpenoid synthases"/>
    <property type="match status" value="1"/>
</dbReference>
<evidence type="ECO:0000256" key="1">
    <source>
        <dbReference type="ARBA" id="ARBA00001805"/>
    </source>
</evidence>
<proteinExistence type="inferred from homology"/>
<dbReference type="PANTHER" id="PTHR31480">
    <property type="entry name" value="BIFUNCTIONAL LYCOPENE CYCLASE/PHYTOENE SYNTHASE"/>
    <property type="match status" value="1"/>
</dbReference>
<dbReference type="Gene3D" id="1.10.600.10">
    <property type="entry name" value="Farnesyl Diphosphate Synthase"/>
    <property type="match status" value="1"/>
</dbReference>
<sequence>MMSLSFCSLIAKPCSMINGSNRKPCCGRTRFGVIIRSEVNVAPKQRGIPQLSKQGVPLAVQEVVHRQSQIINHCSKPRPLFEPTFLYDAYEMCRNICAEYAKTFYLGTLLMTEERQKAIWAIYVWCRRTDELVDGPNAGYMSSSVLDRWEDRLHDIFNGQPYDMLDAALTDTVSKFPLDIKPFKDMIQGMRMDTRKARYNNFQELYLYCYYVAGTVGLMTVPIMGIAQESVIPVQSVYDAALYLGVGNQLTNILRDVGEDALRGRVYLPQDELAQFGLCDKDVFSRNVSERWRKFMKYQITRARFYFNRAEEGVSQLQKASRWPVWSSLILYRKILDAIEDNDYDNLTKRAYVGRAKKFLTLPLAYTRSLSNHKTKFRSLTRPI</sequence>
<dbReference type="Proteomes" id="UP000289340">
    <property type="component" value="Chromosome 18"/>
</dbReference>
<comment type="caution">
    <text evidence="8">The sequence shown here is derived from an EMBL/GenBank/DDBJ whole genome shotgun (WGS) entry which is preliminary data.</text>
</comment>
<dbReference type="SFLD" id="SFLDG01212">
    <property type="entry name" value="Phytoene_synthase_like"/>
    <property type="match status" value="1"/>
</dbReference>
<dbReference type="AlphaFoldDB" id="A0A445FM23"/>
<evidence type="ECO:0000256" key="5">
    <source>
        <dbReference type="ARBA" id="ARBA00022679"/>
    </source>
</evidence>
<dbReference type="GO" id="GO:0046905">
    <property type="term" value="F:15-cis-phytoene synthase activity"/>
    <property type="evidence" value="ECO:0007669"/>
    <property type="project" value="UniProtKB-EC"/>
</dbReference>
<dbReference type="PROSITE" id="PS01045">
    <property type="entry name" value="SQUALEN_PHYTOEN_SYN_2"/>
    <property type="match status" value="1"/>
</dbReference>
<dbReference type="SFLD" id="SFLDG01018">
    <property type="entry name" value="Squalene/Phytoene_Synthase_Lik"/>
    <property type="match status" value="1"/>
</dbReference>
<organism evidence="8 9">
    <name type="scientific">Glycine soja</name>
    <name type="common">Wild soybean</name>
    <dbReference type="NCBI Taxonomy" id="3848"/>
    <lineage>
        <taxon>Eukaryota</taxon>
        <taxon>Viridiplantae</taxon>
        <taxon>Streptophyta</taxon>
        <taxon>Embryophyta</taxon>
        <taxon>Tracheophyta</taxon>
        <taxon>Spermatophyta</taxon>
        <taxon>Magnoliopsida</taxon>
        <taxon>eudicotyledons</taxon>
        <taxon>Gunneridae</taxon>
        <taxon>Pentapetalae</taxon>
        <taxon>rosids</taxon>
        <taxon>fabids</taxon>
        <taxon>Fabales</taxon>
        <taxon>Fabaceae</taxon>
        <taxon>Papilionoideae</taxon>
        <taxon>50 kb inversion clade</taxon>
        <taxon>NPAAA clade</taxon>
        <taxon>indigoferoid/millettioid clade</taxon>
        <taxon>Phaseoleae</taxon>
        <taxon>Glycine</taxon>
        <taxon>Glycine subgen. Soja</taxon>
    </lineage>
</organism>
<comment type="pathway">
    <text evidence="2">Carotenoid biosynthesis; phytoene biosynthesis; all-trans-phytoene from geranylgeranyl diphosphate: step 1/1.</text>
</comment>
<keyword evidence="9" id="KW-1185">Reference proteome</keyword>
<protein>
    <recommendedName>
        <fullName evidence="4">15-cis-phytoene synthase</fullName>
        <ecNumber evidence="4">2.5.1.32</ecNumber>
    </recommendedName>
</protein>
<dbReference type="SFLD" id="SFLDS00005">
    <property type="entry name" value="Isoprenoid_Synthase_Type_I"/>
    <property type="match status" value="1"/>
</dbReference>
<dbReference type="Gramene" id="XM_028357629.1">
    <property type="protein sequence ID" value="XP_028213430.1"/>
    <property type="gene ID" value="LOC114395785"/>
</dbReference>
<accession>A0A445FM23</accession>
<gene>
    <name evidence="8" type="ORF">D0Y65_047075</name>
</gene>
<dbReference type="InterPro" id="IPR044843">
    <property type="entry name" value="Trans_IPPS_bact-type"/>
</dbReference>
<dbReference type="SMR" id="A0A445FM23"/>
<keyword evidence="6" id="KW-0125">Carotenoid biosynthesis</keyword>
<dbReference type="GO" id="GO:0016117">
    <property type="term" value="P:carotenoid biosynthetic process"/>
    <property type="evidence" value="ECO:0007669"/>
    <property type="project" value="UniProtKB-KW"/>
</dbReference>